<dbReference type="InParanoid" id="A0A1I1YXD5"/>
<dbReference type="Pfam" id="PF01619">
    <property type="entry name" value="Pro_dh"/>
    <property type="match status" value="1"/>
</dbReference>
<dbReference type="GO" id="GO:0004657">
    <property type="term" value="F:proline dehydrogenase activity"/>
    <property type="evidence" value="ECO:0007669"/>
    <property type="project" value="UniProtKB-EC"/>
</dbReference>
<dbReference type="EC" id="1.5.5.2" evidence="2"/>
<dbReference type="AlphaFoldDB" id="A0A1I1YXD5"/>
<dbReference type="InterPro" id="IPR029041">
    <property type="entry name" value="FAD-linked_oxidoreductase-like"/>
</dbReference>
<dbReference type="RefSeq" id="WP_029626528.1">
    <property type="nucleotide sequence ID" value="NZ_AFSL01000026.1"/>
</dbReference>
<keyword evidence="5 10" id="KW-0274">FAD</keyword>
<evidence type="ECO:0000256" key="7">
    <source>
        <dbReference type="ARBA" id="ARBA00023062"/>
    </source>
</evidence>
<evidence type="ECO:0000313" key="12">
    <source>
        <dbReference type="EMBL" id="SFE24129.1"/>
    </source>
</evidence>
<dbReference type="GO" id="GO:0000166">
    <property type="term" value="F:nucleotide binding"/>
    <property type="evidence" value="ECO:0007669"/>
    <property type="project" value="UniProtKB-KW"/>
</dbReference>
<comment type="pathway">
    <text evidence="1">Amino-acid degradation; L-proline degradation into L-glutamate; L-glutamate from L-proline: step 1/2.</text>
</comment>
<reference evidence="12 13" key="1">
    <citation type="submission" date="2016-10" db="EMBL/GenBank/DDBJ databases">
        <authorList>
            <person name="de Groot N.N."/>
        </authorList>
    </citation>
    <scope>NUCLEOTIDE SEQUENCE [LARGE SCALE GENOMIC DNA]</scope>
    <source>
        <strain evidence="12 13">DSM 19012</strain>
    </source>
</reference>
<dbReference type="Gene3D" id="3.20.20.220">
    <property type="match status" value="1"/>
</dbReference>
<evidence type="ECO:0000256" key="8">
    <source>
        <dbReference type="ARBA" id="ARBA00048779"/>
    </source>
</evidence>
<dbReference type="SUPFAM" id="SSF51730">
    <property type="entry name" value="FAD-linked oxidoreductase"/>
    <property type="match status" value="1"/>
</dbReference>
<feature type="binding site" evidence="9">
    <location>
        <position position="89"/>
    </location>
    <ligand>
        <name>substrate</name>
    </ligand>
</feature>
<comment type="catalytic activity">
    <reaction evidence="8">
        <text>L-proline + a quinone = (S)-1-pyrroline-5-carboxylate + a quinol + H(+)</text>
        <dbReference type="Rhea" id="RHEA:23784"/>
        <dbReference type="ChEBI" id="CHEBI:15378"/>
        <dbReference type="ChEBI" id="CHEBI:17388"/>
        <dbReference type="ChEBI" id="CHEBI:24646"/>
        <dbReference type="ChEBI" id="CHEBI:60039"/>
        <dbReference type="ChEBI" id="CHEBI:132124"/>
        <dbReference type="EC" id="1.5.5.2"/>
    </reaction>
</comment>
<dbReference type="EMBL" id="FONA01000008">
    <property type="protein sequence ID" value="SFE24129.1"/>
    <property type="molecule type" value="Genomic_DNA"/>
</dbReference>
<evidence type="ECO:0000256" key="6">
    <source>
        <dbReference type="ARBA" id="ARBA00023002"/>
    </source>
</evidence>
<proteinExistence type="predicted"/>
<dbReference type="UniPathway" id="UPA00261">
    <property type="reaction ID" value="UER00373"/>
</dbReference>
<evidence type="ECO:0000256" key="4">
    <source>
        <dbReference type="ARBA" id="ARBA00022741"/>
    </source>
</evidence>
<evidence type="ECO:0000256" key="2">
    <source>
        <dbReference type="ARBA" id="ARBA00012695"/>
    </source>
</evidence>
<feature type="binding site" evidence="10">
    <location>
        <position position="124"/>
    </location>
    <ligand>
        <name>FAD</name>
        <dbReference type="ChEBI" id="CHEBI:57692"/>
    </ligand>
</feature>
<evidence type="ECO:0000256" key="10">
    <source>
        <dbReference type="PIRSR" id="PIRSR000196-2"/>
    </source>
</evidence>
<dbReference type="InterPro" id="IPR015659">
    <property type="entry name" value="Proline_oxidase"/>
</dbReference>
<comment type="cofactor">
    <cofactor evidence="10">
        <name>FAD</name>
        <dbReference type="ChEBI" id="CHEBI:57692"/>
    </cofactor>
    <text evidence="10">Binds 1 FAD per subunit.</text>
</comment>
<keyword evidence="4 10" id="KW-0547">Nucleotide-binding</keyword>
<feature type="binding site" evidence="9">
    <location>
        <position position="284"/>
    </location>
    <ligand>
        <name>substrate</name>
    </ligand>
</feature>
<feature type="binding site" evidence="10">
    <location>
        <position position="153"/>
    </location>
    <ligand>
        <name>FAD</name>
        <dbReference type="ChEBI" id="CHEBI:57692"/>
    </ligand>
</feature>
<feature type="binding site" evidence="10">
    <location>
        <begin position="221"/>
        <end position="222"/>
    </location>
    <ligand>
        <name>FAD</name>
        <dbReference type="ChEBI" id="CHEBI:57692"/>
    </ligand>
</feature>
<dbReference type="InterPro" id="IPR008219">
    <property type="entry name" value="PRODH_bac_arc"/>
</dbReference>
<keyword evidence="7" id="KW-0642">Proline metabolism</keyword>
<evidence type="ECO:0000256" key="9">
    <source>
        <dbReference type="PIRSR" id="PIRSR000196-1"/>
    </source>
</evidence>
<sequence>MINKIIASVLPWMPKKIVWLFSKRYIAGETLDSAVAVASRLAKNGVSSTIDHLGEYITDIGEARMVRDIYKDMIERFEREKLSVTYSLKPSNFGMLIDFEVCCQFVREVVAKAKEYNSFVRIDMEDSRCVDDELELYRRLHAEFPQNVGIVIQAYLKRTPNDLLFLEKLHSSSTPVNVRLCKGIYVEPPEIAYKERKVINEQYIKALEFFLQKGIYVGIATHDRALTDYAQTLIKSLAVKPDRYEFQMLYGVTPDLRAQIVKAGHPMRVYVPYGKEWFGYSSRRLKENPHLITYILKALFKRG</sequence>
<dbReference type="OrthoDB" id="9773461at2"/>
<name>A0A1I1YXD5_9BACT</name>
<accession>A0A1I1YXD5</accession>
<dbReference type="PANTHER" id="PTHR13914">
    <property type="entry name" value="PROLINE OXIDASE"/>
    <property type="match status" value="1"/>
</dbReference>
<evidence type="ECO:0000313" key="13">
    <source>
        <dbReference type="Proteomes" id="UP000181976"/>
    </source>
</evidence>
<organism evidence="12 13">
    <name type="scientific">Thermophagus xiamenensis</name>
    <dbReference type="NCBI Taxonomy" id="385682"/>
    <lineage>
        <taxon>Bacteria</taxon>
        <taxon>Pseudomonadati</taxon>
        <taxon>Bacteroidota</taxon>
        <taxon>Bacteroidia</taxon>
        <taxon>Marinilabiliales</taxon>
        <taxon>Marinilabiliaceae</taxon>
        <taxon>Thermophagus</taxon>
    </lineage>
</organism>
<dbReference type="GO" id="GO:0010133">
    <property type="term" value="P:L-proline catabolic process to L-glutamate"/>
    <property type="evidence" value="ECO:0007669"/>
    <property type="project" value="UniProtKB-UniPathway"/>
</dbReference>
<keyword evidence="13" id="KW-1185">Reference proteome</keyword>
<evidence type="ECO:0000256" key="1">
    <source>
        <dbReference type="ARBA" id="ARBA00004739"/>
    </source>
</evidence>
<keyword evidence="3" id="KW-0285">Flavoprotein</keyword>
<dbReference type="PIRSF" id="PIRSF000196">
    <property type="entry name" value="Pro_dehydrog"/>
    <property type="match status" value="1"/>
</dbReference>
<dbReference type="Proteomes" id="UP000181976">
    <property type="component" value="Unassembled WGS sequence"/>
</dbReference>
<dbReference type="eggNOG" id="COG0506">
    <property type="taxonomic scope" value="Bacteria"/>
</dbReference>
<feature type="domain" description="Proline dehydrogenase" evidence="11">
    <location>
        <begin position="37"/>
        <end position="288"/>
    </location>
</feature>
<evidence type="ECO:0000256" key="3">
    <source>
        <dbReference type="ARBA" id="ARBA00022630"/>
    </source>
</evidence>
<protein>
    <recommendedName>
        <fullName evidence="2">proline dehydrogenase</fullName>
        <ecNumber evidence="2">1.5.5.2</ecNumber>
    </recommendedName>
</protein>
<dbReference type="PANTHER" id="PTHR13914:SF0">
    <property type="entry name" value="PROLINE DEHYDROGENASE 1, MITOCHONDRIAL"/>
    <property type="match status" value="1"/>
</dbReference>
<evidence type="ECO:0000259" key="11">
    <source>
        <dbReference type="Pfam" id="PF01619"/>
    </source>
</evidence>
<evidence type="ECO:0000256" key="5">
    <source>
        <dbReference type="ARBA" id="ARBA00022827"/>
    </source>
</evidence>
<dbReference type="STRING" id="385682.SAMN05444380_108157"/>
<gene>
    <name evidence="12" type="ORF">SAMN05444380_108157</name>
</gene>
<feature type="binding site" evidence="9">
    <location>
        <position position="283"/>
    </location>
    <ligand>
        <name>substrate</name>
    </ligand>
</feature>
<dbReference type="InterPro" id="IPR002872">
    <property type="entry name" value="Proline_DH_dom"/>
</dbReference>
<keyword evidence="6" id="KW-0560">Oxidoreductase</keyword>